<protein>
    <submittedName>
        <fullName evidence="2">Unannotated protein</fullName>
    </submittedName>
</protein>
<sequence length="345" mass="38402">MREVGRPQDVLDPDVVAKRQADLVVEERGCQVAVPVLTGLHSEAREVVAAVGLAVETLEESRDPVEVRFDEDDLQQRKALERAGEDPPGQWLGECERRHRREDRRLRRGVAPQQVKQVGPVAQVMRDCDAGLGEHRPQGVVGRLVVLGQAELARMVRKMDRSRPERREPQHLGGCVLDVDDGYLVAHGEPVRIVSRELGEQIGEPASDRAPVALHETEMPERADFAVENLGPHAVAVHGREARHRVVITGIAHGLHVPGLEREDSPAAHGVVGRSVCRDRVVERILQRLRNAGANVFELDRHVRIGRDELGHSITPREVRGSTHGARCHARSNHAPHRVRRRTAR</sequence>
<reference evidence="2" key="1">
    <citation type="submission" date="2020-05" db="EMBL/GenBank/DDBJ databases">
        <authorList>
            <person name="Chiriac C."/>
            <person name="Salcher M."/>
            <person name="Ghai R."/>
            <person name="Kavagutti S V."/>
        </authorList>
    </citation>
    <scope>NUCLEOTIDE SEQUENCE</scope>
</reference>
<proteinExistence type="predicted"/>
<feature type="compositionally biased region" description="Basic residues" evidence="1">
    <location>
        <begin position="326"/>
        <end position="345"/>
    </location>
</feature>
<feature type="region of interest" description="Disordered" evidence="1">
    <location>
        <begin position="315"/>
        <end position="345"/>
    </location>
</feature>
<gene>
    <name evidence="2" type="ORF">UFOPK3967_02968</name>
</gene>
<organism evidence="2">
    <name type="scientific">freshwater metagenome</name>
    <dbReference type="NCBI Taxonomy" id="449393"/>
    <lineage>
        <taxon>unclassified sequences</taxon>
        <taxon>metagenomes</taxon>
        <taxon>ecological metagenomes</taxon>
    </lineage>
</organism>
<accession>A0A6J7R788</accession>
<dbReference type="AlphaFoldDB" id="A0A6J7R788"/>
<name>A0A6J7R788_9ZZZZ</name>
<dbReference type="EMBL" id="CAFBOS010000280">
    <property type="protein sequence ID" value="CAB5024578.1"/>
    <property type="molecule type" value="Genomic_DNA"/>
</dbReference>
<evidence type="ECO:0000313" key="2">
    <source>
        <dbReference type="EMBL" id="CAB5024578.1"/>
    </source>
</evidence>
<evidence type="ECO:0000256" key="1">
    <source>
        <dbReference type="SAM" id="MobiDB-lite"/>
    </source>
</evidence>